<evidence type="ECO:0000256" key="6">
    <source>
        <dbReference type="ARBA" id="ARBA00022801"/>
    </source>
</evidence>
<evidence type="ECO:0000313" key="15">
    <source>
        <dbReference type="Ensembl" id="ENSCLAP00000008311.1"/>
    </source>
</evidence>
<evidence type="ECO:0000256" key="3">
    <source>
        <dbReference type="ARBA" id="ARBA00012759"/>
    </source>
</evidence>
<evidence type="ECO:0000256" key="12">
    <source>
        <dbReference type="PROSITE-ProRule" id="PRU00331"/>
    </source>
</evidence>
<dbReference type="GO" id="GO:0004843">
    <property type="term" value="F:cysteine-type deubiquitinase activity"/>
    <property type="evidence" value="ECO:0007669"/>
    <property type="project" value="UniProtKB-EC"/>
</dbReference>
<reference evidence="15" key="2">
    <citation type="submission" date="2025-09" db="UniProtKB">
        <authorList>
            <consortium name="Ensembl"/>
        </authorList>
    </citation>
    <scope>IDENTIFICATION</scope>
</reference>
<comment type="subcellular location">
    <subcellularLocation>
        <location evidence="2">Nucleus</location>
    </subcellularLocation>
</comment>
<feature type="region of interest" description="Disordered" evidence="13">
    <location>
        <begin position="287"/>
        <end position="321"/>
    </location>
</feature>
<comment type="caution">
    <text evidence="12">Lacks conserved residue(s) required for the propagation of feature annotation.</text>
</comment>
<evidence type="ECO:0000256" key="4">
    <source>
        <dbReference type="ARBA" id="ARBA00022670"/>
    </source>
</evidence>
<accession>A0A8C2V2C6</accession>
<feature type="compositionally biased region" description="Polar residues" evidence="13">
    <location>
        <begin position="304"/>
        <end position="321"/>
    </location>
</feature>
<dbReference type="AlphaFoldDB" id="A0A8C2V2C6"/>
<evidence type="ECO:0000256" key="13">
    <source>
        <dbReference type="SAM" id="MobiDB-lite"/>
    </source>
</evidence>
<dbReference type="Ensembl" id="ENSCLAT00000008438.1">
    <property type="protein sequence ID" value="ENSCLAP00000008311.1"/>
    <property type="gene ID" value="ENSCLAG00000005825.1"/>
</dbReference>
<dbReference type="Gene3D" id="1.10.287.10">
    <property type="entry name" value="S15/NS1, RNA-binding"/>
    <property type="match status" value="1"/>
</dbReference>
<dbReference type="Gene3D" id="3.90.70.40">
    <property type="match status" value="1"/>
</dbReference>
<dbReference type="PROSITE" id="PS50957">
    <property type="entry name" value="JOSEPHIN"/>
    <property type="match status" value="1"/>
</dbReference>
<dbReference type="Pfam" id="PF16619">
    <property type="entry name" value="SUIM_assoc"/>
    <property type="match status" value="1"/>
</dbReference>
<dbReference type="Pfam" id="PF02099">
    <property type="entry name" value="Josephin"/>
    <property type="match status" value="1"/>
</dbReference>
<dbReference type="GO" id="GO:0016579">
    <property type="term" value="P:protein deubiquitination"/>
    <property type="evidence" value="ECO:0007669"/>
    <property type="project" value="InterPro"/>
</dbReference>
<keyword evidence="5" id="KW-0833">Ubl conjugation pathway</keyword>
<dbReference type="SMART" id="SM01246">
    <property type="entry name" value="Josephin"/>
    <property type="match status" value="1"/>
</dbReference>
<evidence type="ECO:0000256" key="5">
    <source>
        <dbReference type="ARBA" id="ARBA00022786"/>
    </source>
</evidence>
<feature type="active site" description="Proton acceptor" evidence="11">
    <location>
        <position position="103"/>
    </location>
</feature>
<dbReference type="PROSITE" id="PS50330">
    <property type="entry name" value="UIM"/>
    <property type="match status" value="1"/>
</dbReference>
<evidence type="ECO:0000259" key="14">
    <source>
        <dbReference type="PROSITE" id="PS50957"/>
    </source>
</evidence>
<feature type="active site" evidence="11">
    <location>
        <position position="118"/>
    </location>
</feature>
<keyword evidence="6" id="KW-0378">Hydrolase</keyword>
<dbReference type="InterPro" id="IPR033865">
    <property type="entry name" value="Ataxin-3"/>
</dbReference>
<evidence type="ECO:0000256" key="2">
    <source>
        <dbReference type="ARBA" id="ARBA00004123"/>
    </source>
</evidence>
<dbReference type="FunFam" id="3.90.70.40:FF:000005">
    <property type="entry name" value="Ataxin 3"/>
    <property type="match status" value="1"/>
</dbReference>
<dbReference type="SMART" id="SM00726">
    <property type="entry name" value="UIM"/>
    <property type="match status" value="2"/>
</dbReference>
<reference evidence="15" key="1">
    <citation type="submission" date="2025-08" db="UniProtKB">
        <authorList>
            <consortium name="Ensembl"/>
        </authorList>
    </citation>
    <scope>IDENTIFICATION</scope>
</reference>
<dbReference type="PANTHER" id="PTHR14159:SF0">
    <property type="entry name" value="ATAXIN-3-RELATED"/>
    <property type="match status" value="1"/>
</dbReference>
<evidence type="ECO:0000256" key="9">
    <source>
        <dbReference type="ARBA" id="ARBA00023163"/>
    </source>
</evidence>
<dbReference type="PRINTS" id="PR01233">
    <property type="entry name" value="JOSEPHIN"/>
</dbReference>
<dbReference type="Proteomes" id="UP000694398">
    <property type="component" value="Unassembled WGS sequence"/>
</dbReference>
<keyword evidence="16" id="KW-1185">Reference proteome</keyword>
<feature type="domain" description="Josephin" evidence="14">
    <location>
        <begin position="1"/>
        <end position="164"/>
    </location>
</feature>
<dbReference type="GeneTree" id="ENSGT00390000001830"/>
<keyword evidence="10" id="KW-0539">Nucleus</keyword>
<sequence length="321" mass="36155">VESIFHEKQEGSLCPVELSSIAHQLDEEERMRMVDGGVTSEDYGTFLLQPSGNMDDSGFFSIQVISNALKVWGLELICSTVEYQRLRIDTVNEKSFICNYKEHWFTVRKLGNQCFNLNSLLMSPEFISDTYLALLLAQLQQESYSIFVVKGNLQDCEADQLLQMVRVQQMHRPKLTGEELAQLKEPRVLKKELEQVLEGNDGSGILDEDEEDLQKALALSRQEIDMKDEEVDFHRAIQLSMQDSSRNISQDVPQTSGTNLTFEELWKRTTAAAGDSPGQVSHQHERLTTSSRALGSELGDSDAVTISSETVTNNLKTEGKK</sequence>
<dbReference type="Pfam" id="PF02809">
    <property type="entry name" value="UIM"/>
    <property type="match status" value="2"/>
</dbReference>
<name>A0A8C2V2C6_CHILA</name>
<dbReference type="GO" id="GO:0006508">
    <property type="term" value="P:proteolysis"/>
    <property type="evidence" value="ECO:0007669"/>
    <property type="project" value="UniProtKB-KW"/>
</dbReference>
<evidence type="ECO:0000256" key="11">
    <source>
        <dbReference type="PIRSR" id="PIRSR633865-1"/>
    </source>
</evidence>
<organism evidence="15 16">
    <name type="scientific">Chinchilla lanigera</name>
    <name type="common">Long-tailed chinchilla</name>
    <name type="synonym">Chinchilla villidera</name>
    <dbReference type="NCBI Taxonomy" id="34839"/>
    <lineage>
        <taxon>Eukaryota</taxon>
        <taxon>Metazoa</taxon>
        <taxon>Chordata</taxon>
        <taxon>Craniata</taxon>
        <taxon>Vertebrata</taxon>
        <taxon>Euteleostomi</taxon>
        <taxon>Mammalia</taxon>
        <taxon>Eutheria</taxon>
        <taxon>Euarchontoglires</taxon>
        <taxon>Glires</taxon>
        <taxon>Rodentia</taxon>
        <taxon>Hystricomorpha</taxon>
        <taxon>Chinchillidae</taxon>
        <taxon>Chinchilla</taxon>
    </lineage>
</organism>
<evidence type="ECO:0000256" key="10">
    <source>
        <dbReference type="ARBA" id="ARBA00023242"/>
    </source>
</evidence>
<dbReference type="InterPro" id="IPR006155">
    <property type="entry name" value="Josephin"/>
</dbReference>
<evidence type="ECO:0000256" key="1">
    <source>
        <dbReference type="ARBA" id="ARBA00000707"/>
    </source>
</evidence>
<dbReference type="GO" id="GO:0005634">
    <property type="term" value="C:nucleus"/>
    <property type="evidence" value="ECO:0007669"/>
    <property type="project" value="UniProtKB-SubCell"/>
</dbReference>
<dbReference type="InterPro" id="IPR003903">
    <property type="entry name" value="UIM_dom"/>
</dbReference>
<dbReference type="EC" id="3.4.19.12" evidence="3"/>
<protein>
    <recommendedName>
        <fullName evidence="3">ubiquitinyl hydrolase 1</fullName>
        <ecNumber evidence="3">3.4.19.12</ecNumber>
    </recommendedName>
</protein>
<feature type="active site" description="Nucleophile" evidence="11">
    <location>
        <position position="14"/>
    </location>
</feature>
<evidence type="ECO:0000256" key="7">
    <source>
        <dbReference type="ARBA" id="ARBA00022807"/>
    </source>
</evidence>
<comment type="catalytic activity">
    <reaction evidence="1">
        <text>Thiol-dependent hydrolysis of ester, thioester, amide, peptide and isopeptide bonds formed by the C-terminal Gly of ubiquitin (a 76-residue protein attached to proteins as an intracellular targeting signal).</text>
        <dbReference type="EC" id="3.4.19.12"/>
    </reaction>
</comment>
<dbReference type="OMA" id="AFICHYR"/>
<keyword evidence="4" id="KW-0645">Protease</keyword>
<proteinExistence type="predicted"/>
<evidence type="ECO:0000313" key="16">
    <source>
        <dbReference type="Proteomes" id="UP000694398"/>
    </source>
</evidence>
<keyword evidence="8" id="KW-0805">Transcription regulation</keyword>
<evidence type="ECO:0000256" key="8">
    <source>
        <dbReference type="ARBA" id="ARBA00023015"/>
    </source>
</evidence>
<keyword evidence="7" id="KW-0788">Thiol protease</keyword>
<dbReference type="PANTHER" id="PTHR14159">
    <property type="entry name" value="ATAXIN-3-RELATED"/>
    <property type="match status" value="1"/>
</dbReference>
<keyword evidence="9" id="KW-0804">Transcription</keyword>